<evidence type="ECO:0000313" key="5">
    <source>
        <dbReference type="EMBL" id="MBD1431535.1"/>
    </source>
</evidence>
<keyword evidence="3 4" id="KW-0326">Glycosidase</keyword>
<dbReference type="PANTHER" id="PTHR22925">
    <property type="entry name" value="GLYCOSYL HYDROLASE 43 FAMILY MEMBER"/>
    <property type="match status" value="1"/>
</dbReference>
<evidence type="ECO:0000256" key="3">
    <source>
        <dbReference type="ARBA" id="ARBA00023295"/>
    </source>
</evidence>
<accession>A0ABR7YJN6</accession>
<name>A0ABR7YJN6_9SPHI</name>
<evidence type="ECO:0000256" key="1">
    <source>
        <dbReference type="ARBA" id="ARBA00009865"/>
    </source>
</evidence>
<dbReference type="InterPro" id="IPR006710">
    <property type="entry name" value="Glyco_hydro_43"/>
</dbReference>
<dbReference type="RefSeq" id="WP_190992546.1">
    <property type="nucleotide sequence ID" value="NZ_JACOIK010000001.1"/>
</dbReference>
<evidence type="ECO:0000256" key="4">
    <source>
        <dbReference type="RuleBase" id="RU361187"/>
    </source>
</evidence>
<sequence length="539" mass="60976">MRTLAKILITPVLLLLILKTGKCQTDITSRGFLSITNNVFWDTKDGLPIYSQGGGIFRFKDPESGIEKYYWYGAQYKESAQYRNDPSVTPRRDNFVSVTCYTSPDLVNWESKGDVLIREEMDKHQHTRWAGRLGVAYVKEIDKYAMFIQHNAEVLVTVSDSPNGPFKWHQRINMEETIGTSNTGDQTVFTDEDTGISYLVYSYGKGRHKIYISEIGMKDGKVGLLDCTQVYKGAGREGNCMFKYKGKYYLFASNLYGWDSSYAYYLVADDIRGPYTPTNEMSVLRGSEMDYAHVTQTGFFVKVKGSKQETVIYCGDRWANFAGNGLGYNQWCPLSFDGETPYFNSLSAWCLNPTTGEWQVGEGNNYIKNGSFEADRRRIPSPVKPVQEQLLGWESTIIEGTKLSVSNSTSPSLNYFNTQQDRQTVIGEKSLQISDVVNFKRKIVQTVESSPYVDLEDGYYNLTAKIRHNNGFPRLEMYAESSGNIMKKSISTSNEGWTTVTIEKIPVRHGRVEIGFVAEGNAGAFCYVDDVSLKRQTVD</sequence>
<comment type="caution">
    <text evidence="5">The sequence shown here is derived from an EMBL/GenBank/DDBJ whole genome shotgun (WGS) entry which is preliminary data.</text>
</comment>
<dbReference type="PANTHER" id="PTHR22925:SF3">
    <property type="entry name" value="GLYCOSYL HYDROLASE FAMILY PROTEIN 43"/>
    <property type="match status" value="1"/>
</dbReference>
<proteinExistence type="inferred from homology"/>
<protein>
    <submittedName>
        <fullName evidence="5">Family 43 glycosylhydrolase</fullName>
    </submittedName>
</protein>
<evidence type="ECO:0000256" key="2">
    <source>
        <dbReference type="ARBA" id="ARBA00022801"/>
    </source>
</evidence>
<dbReference type="EMBL" id="JACOIK010000001">
    <property type="protein sequence ID" value="MBD1431535.1"/>
    <property type="molecule type" value="Genomic_DNA"/>
</dbReference>
<evidence type="ECO:0000313" key="6">
    <source>
        <dbReference type="Proteomes" id="UP000602759"/>
    </source>
</evidence>
<reference evidence="5 6" key="1">
    <citation type="submission" date="2020-08" db="EMBL/GenBank/DDBJ databases">
        <title>Sphingobacterium sp. DN00404 isolated from aquaculture water.</title>
        <authorList>
            <person name="Zhang M."/>
        </authorList>
    </citation>
    <scope>NUCLEOTIDE SEQUENCE [LARGE SCALE GENOMIC DNA]</scope>
    <source>
        <strain evidence="5 6">DN00404</strain>
    </source>
</reference>
<dbReference type="Gene3D" id="2.115.10.20">
    <property type="entry name" value="Glycosyl hydrolase domain, family 43"/>
    <property type="match status" value="1"/>
</dbReference>
<dbReference type="Pfam" id="PF04616">
    <property type="entry name" value="Glyco_hydro_43"/>
    <property type="match status" value="1"/>
</dbReference>
<comment type="similarity">
    <text evidence="1 4">Belongs to the glycosyl hydrolase 43 family.</text>
</comment>
<dbReference type="Proteomes" id="UP000602759">
    <property type="component" value="Unassembled WGS sequence"/>
</dbReference>
<keyword evidence="2 4" id="KW-0378">Hydrolase</keyword>
<organism evidence="5 6">
    <name type="scientific">Sphingobacterium micropteri</name>
    <dbReference type="NCBI Taxonomy" id="2763501"/>
    <lineage>
        <taxon>Bacteria</taxon>
        <taxon>Pseudomonadati</taxon>
        <taxon>Bacteroidota</taxon>
        <taxon>Sphingobacteriia</taxon>
        <taxon>Sphingobacteriales</taxon>
        <taxon>Sphingobacteriaceae</taxon>
        <taxon>Sphingobacterium</taxon>
    </lineage>
</organism>
<dbReference type="Gene3D" id="2.60.120.260">
    <property type="entry name" value="Galactose-binding domain-like"/>
    <property type="match status" value="1"/>
</dbReference>
<dbReference type="SUPFAM" id="SSF75005">
    <property type="entry name" value="Arabinanase/levansucrase/invertase"/>
    <property type="match status" value="1"/>
</dbReference>
<dbReference type="CDD" id="cd18823">
    <property type="entry name" value="GH43_RcAra43A-like"/>
    <property type="match status" value="1"/>
</dbReference>
<keyword evidence="6" id="KW-1185">Reference proteome</keyword>
<gene>
    <name evidence="5" type="ORF">H8B06_01750</name>
</gene>
<dbReference type="InterPro" id="IPR023296">
    <property type="entry name" value="Glyco_hydro_beta-prop_sf"/>
</dbReference>